<organism evidence="2 3">
    <name type="scientific">Albugo candida</name>
    <dbReference type="NCBI Taxonomy" id="65357"/>
    <lineage>
        <taxon>Eukaryota</taxon>
        <taxon>Sar</taxon>
        <taxon>Stramenopiles</taxon>
        <taxon>Oomycota</taxon>
        <taxon>Peronosporomycetes</taxon>
        <taxon>Albuginales</taxon>
        <taxon>Albuginaceae</taxon>
        <taxon>Albugo</taxon>
    </lineage>
</organism>
<name>A0A024G431_9STRA</name>
<gene>
    <name evidence="2" type="ORF">BN9_024030</name>
</gene>
<evidence type="ECO:0000313" key="2">
    <source>
        <dbReference type="EMBL" id="CCI41619.1"/>
    </source>
</evidence>
<evidence type="ECO:0000256" key="1">
    <source>
        <dbReference type="SAM" id="MobiDB-lite"/>
    </source>
</evidence>
<dbReference type="Proteomes" id="UP000053237">
    <property type="component" value="Unassembled WGS sequence"/>
</dbReference>
<dbReference type="AlphaFoldDB" id="A0A024G431"/>
<dbReference type="InParanoid" id="A0A024G431"/>
<evidence type="ECO:0000313" key="3">
    <source>
        <dbReference type="Proteomes" id="UP000053237"/>
    </source>
</evidence>
<comment type="caution">
    <text evidence="2">The sequence shown here is derived from an EMBL/GenBank/DDBJ whole genome shotgun (WGS) entry which is preliminary data.</text>
</comment>
<proteinExistence type="predicted"/>
<feature type="region of interest" description="Disordered" evidence="1">
    <location>
        <begin position="1"/>
        <end position="31"/>
    </location>
</feature>
<dbReference type="EMBL" id="CAIX01000022">
    <property type="protein sequence ID" value="CCI41619.1"/>
    <property type="molecule type" value="Genomic_DNA"/>
</dbReference>
<sequence length="105" mass="12084">MAGCTVSHQPTRQFPSLGIQTQDDQSLNQPQARTHTWRSKHIALTTTHHRNHIHPAVHVTLHDIPLHSESTREICIPTIRHEEIAVKIFIGEKCQISRNEIQFFP</sequence>
<accession>A0A024G431</accession>
<reference evidence="2 3" key="1">
    <citation type="submission" date="2012-05" db="EMBL/GenBank/DDBJ databases">
        <title>Recombination and specialization in a pathogen metapopulation.</title>
        <authorList>
            <person name="Gardiner A."/>
            <person name="Kemen E."/>
            <person name="Schultz-Larsen T."/>
            <person name="MacLean D."/>
            <person name="Van Oosterhout C."/>
            <person name="Jones J.D.G."/>
        </authorList>
    </citation>
    <scope>NUCLEOTIDE SEQUENCE [LARGE SCALE GENOMIC DNA]</scope>
    <source>
        <strain evidence="2 3">Ac Nc2</strain>
    </source>
</reference>
<protein>
    <submittedName>
        <fullName evidence="2">Uncharacterized protein</fullName>
    </submittedName>
</protein>
<keyword evidence="3" id="KW-1185">Reference proteome</keyword>